<keyword evidence="1" id="KW-1133">Transmembrane helix</keyword>
<keyword evidence="1" id="KW-0812">Transmembrane</keyword>
<accession>A0A2Z3HDU6</accession>
<feature type="transmembrane region" description="Helical" evidence="1">
    <location>
        <begin position="85"/>
        <end position="114"/>
    </location>
</feature>
<evidence type="ECO:0000313" key="3">
    <source>
        <dbReference type="EMBL" id="AWM41916.1"/>
    </source>
</evidence>
<dbReference type="EMBL" id="CP025958">
    <property type="protein sequence ID" value="AWM41916.1"/>
    <property type="molecule type" value="Genomic_DNA"/>
</dbReference>
<dbReference type="InterPro" id="IPR052948">
    <property type="entry name" value="Low_temp-induced_all0457"/>
</dbReference>
<reference evidence="3 4" key="1">
    <citation type="submission" date="2018-01" db="EMBL/GenBank/DDBJ databases">
        <title>G. obscuriglobus.</title>
        <authorList>
            <person name="Franke J."/>
            <person name="Blomberg W."/>
            <person name="Selmecki A."/>
        </authorList>
    </citation>
    <scope>NUCLEOTIDE SEQUENCE [LARGE SCALE GENOMIC DNA]</scope>
    <source>
        <strain evidence="3 4">DSM 5831</strain>
    </source>
</reference>
<feature type="transmembrane region" description="Helical" evidence="1">
    <location>
        <begin position="58"/>
        <end position="79"/>
    </location>
</feature>
<keyword evidence="4" id="KW-1185">Reference proteome</keyword>
<gene>
    <name evidence="3" type="ORF">C1280_36270</name>
</gene>
<name>A0A2Z3HDU6_9BACT</name>
<feature type="domain" description="General stress protein 17M-like" evidence="2">
    <location>
        <begin position="14"/>
        <end position="50"/>
    </location>
</feature>
<dbReference type="RefSeq" id="WP_010047088.1">
    <property type="nucleotide sequence ID" value="NZ_CP025958.1"/>
</dbReference>
<dbReference type="KEGG" id="gog:C1280_36270"/>
<protein>
    <recommendedName>
        <fullName evidence="2">General stress protein 17M-like domain-containing protein</fullName>
    </recommendedName>
</protein>
<proteinExistence type="predicted"/>
<dbReference type="Pfam" id="PF11181">
    <property type="entry name" value="YflT"/>
    <property type="match status" value="1"/>
</dbReference>
<dbReference type="OrthoDB" id="9993095at2"/>
<dbReference type="PANTHER" id="PTHR36109:SF2">
    <property type="entry name" value="MEMBRANE PROTEIN"/>
    <property type="match status" value="1"/>
</dbReference>
<evidence type="ECO:0000259" key="2">
    <source>
        <dbReference type="Pfam" id="PF11181"/>
    </source>
</evidence>
<evidence type="ECO:0000256" key="1">
    <source>
        <dbReference type="SAM" id="Phobius"/>
    </source>
</evidence>
<evidence type="ECO:0000313" key="4">
    <source>
        <dbReference type="Proteomes" id="UP000245802"/>
    </source>
</evidence>
<sequence length="174" mass="17170">MKKSNTDGPDAVTVVGVFPDYADARGAVDALRAAGYQDDQIGVFGPDDPTSWEENAGIGAAVGGVAGLGLGAALAVGLMSPLGPVVAGGMIVAVIAGASAGAGLGTVVGALVGLGVSEEEARRYATELEAGRVVVTVRTANTALARDVMNRHGAFHRSSADTAIPGNALPATPY</sequence>
<dbReference type="Proteomes" id="UP000245802">
    <property type="component" value="Chromosome"/>
</dbReference>
<dbReference type="PANTHER" id="PTHR36109">
    <property type="entry name" value="MEMBRANE PROTEIN-RELATED"/>
    <property type="match status" value="1"/>
</dbReference>
<keyword evidence="1" id="KW-0472">Membrane</keyword>
<organism evidence="3 4">
    <name type="scientific">Gemmata obscuriglobus</name>
    <dbReference type="NCBI Taxonomy" id="114"/>
    <lineage>
        <taxon>Bacteria</taxon>
        <taxon>Pseudomonadati</taxon>
        <taxon>Planctomycetota</taxon>
        <taxon>Planctomycetia</taxon>
        <taxon>Gemmatales</taxon>
        <taxon>Gemmataceae</taxon>
        <taxon>Gemmata</taxon>
    </lineage>
</organism>
<dbReference type="AlphaFoldDB" id="A0A2Z3HDU6"/>
<dbReference type="InterPro" id="IPR025889">
    <property type="entry name" value="GSP17M-like_dom"/>
</dbReference>